<feature type="chain" id="PRO_5011766973" description="GLPGLI family protein" evidence="1">
    <location>
        <begin position="19"/>
        <end position="203"/>
    </location>
</feature>
<gene>
    <name evidence="2" type="ORF">SAMN05660845_1691</name>
</gene>
<evidence type="ECO:0008006" key="4">
    <source>
        <dbReference type="Google" id="ProtNLM"/>
    </source>
</evidence>
<dbReference type="AlphaFoldDB" id="A0A1I0YE05"/>
<dbReference type="EMBL" id="FOJT01000004">
    <property type="protein sequence ID" value="SFB11451.1"/>
    <property type="molecule type" value="Genomic_DNA"/>
</dbReference>
<sequence>MKKVLVLAVLLVSSMMTAQKMEVVKGDFAFLAGQKDINIEFDYSKLTLLKEKKTEAEYIAERSKELNDKTKGVGDIWKKKWSGAKESIWQPKFLELVNIVLAKKKKEVSFQEGLTSAKYTLIVEAAWIFPGWDAMVMKQPAKVTTNLRFVETANKSNVLLEISSENAPGDQYGNNFSNESRIGEGFAKTGKSLAGLLLKKAYK</sequence>
<protein>
    <recommendedName>
        <fullName evidence="4">GLPGLI family protein</fullName>
    </recommendedName>
</protein>
<dbReference type="STRING" id="498292.SAMN05660845_1691"/>
<keyword evidence="1" id="KW-0732">Signal</keyword>
<feature type="signal peptide" evidence="1">
    <location>
        <begin position="1"/>
        <end position="18"/>
    </location>
</feature>
<reference evidence="3" key="1">
    <citation type="submission" date="2016-10" db="EMBL/GenBank/DDBJ databases">
        <authorList>
            <person name="Varghese N."/>
            <person name="Submissions S."/>
        </authorList>
    </citation>
    <scope>NUCLEOTIDE SEQUENCE [LARGE SCALE GENOMIC DNA]</scope>
    <source>
        <strain evidence="3">DSM 21789</strain>
    </source>
</reference>
<evidence type="ECO:0000313" key="2">
    <source>
        <dbReference type="EMBL" id="SFB11451.1"/>
    </source>
</evidence>
<evidence type="ECO:0000256" key="1">
    <source>
        <dbReference type="SAM" id="SignalP"/>
    </source>
</evidence>
<organism evidence="2 3">
    <name type="scientific">Flavobacterium swingsii</name>
    <dbReference type="NCBI Taxonomy" id="498292"/>
    <lineage>
        <taxon>Bacteria</taxon>
        <taxon>Pseudomonadati</taxon>
        <taxon>Bacteroidota</taxon>
        <taxon>Flavobacteriia</taxon>
        <taxon>Flavobacteriales</taxon>
        <taxon>Flavobacteriaceae</taxon>
        <taxon>Flavobacterium</taxon>
    </lineage>
</organism>
<dbReference type="Proteomes" id="UP000199604">
    <property type="component" value="Unassembled WGS sequence"/>
</dbReference>
<accession>A0A1I0YE05</accession>
<dbReference type="RefSeq" id="WP_091476100.1">
    <property type="nucleotide sequence ID" value="NZ_FOJT01000004.1"/>
</dbReference>
<name>A0A1I0YE05_9FLAO</name>
<proteinExistence type="predicted"/>
<keyword evidence="3" id="KW-1185">Reference proteome</keyword>
<evidence type="ECO:0000313" key="3">
    <source>
        <dbReference type="Proteomes" id="UP000199604"/>
    </source>
</evidence>
<dbReference type="OrthoDB" id="1151160at2"/>